<evidence type="ECO:0000256" key="7">
    <source>
        <dbReference type="SAM" id="MobiDB-lite"/>
    </source>
</evidence>
<dbReference type="PROSITE" id="PS00107">
    <property type="entry name" value="PROTEIN_KINASE_ATP"/>
    <property type="match status" value="1"/>
</dbReference>
<dbReference type="InterPro" id="IPR050167">
    <property type="entry name" value="Ser_Thr_protein_kinase"/>
</dbReference>
<dbReference type="Pfam" id="PF00564">
    <property type="entry name" value="PB1"/>
    <property type="match status" value="1"/>
</dbReference>
<dbReference type="InterPro" id="IPR053793">
    <property type="entry name" value="PB1-like"/>
</dbReference>
<protein>
    <recommendedName>
        <fullName evidence="12">Protein kinase domain-containing protein</fullName>
    </recommendedName>
</protein>
<feature type="domain" description="PB1" evidence="9">
    <location>
        <begin position="13"/>
        <end position="125"/>
    </location>
</feature>
<feature type="domain" description="Protein kinase" evidence="8">
    <location>
        <begin position="818"/>
        <end position="1083"/>
    </location>
</feature>
<comment type="caution">
    <text evidence="10">The sequence shown here is derived from an EMBL/GenBank/DDBJ whole genome shotgun (WGS) entry which is preliminary data.</text>
</comment>
<dbReference type="SMART" id="SM00666">
    <property type="entry name" value="PB1"/>
    <property type="match status" value="1"/>
</dbReference>
<organism evidence="10 11">
    <name type="scientific">Ilex paraguariensis</name>
    <name type="common">yerba mate</name>
    <dbReference type="NCBI Taxonomy" id="185542"/>
    <lineage>
        <taxon>Eukaryota</taxon>
        <taxon>Viridiplantae</taxon>
        <taxon>Streptophyta</taxon>
        <taxon>Embryophyta</taxon>
        <taxon>Tracheophyta</taxon>
        <taxon>Spermatophyta</taxon>
        <taxon>Magnoliopsida</taxon>
        <taxon>eudicotyledons</taxon>
        <taxon>Gunneridae</taxon>
        <taxon>Pentapetalae</taxon>
        <taxon>asterids</taxon>
        <taxon>campanulids</taxon>
        <taxon>Aquifoliales</taxon>
        <taxon>Aquifoliaceae</taxon>
        <taxon>Ilex</taxon>
    </lineage>
</organism>
<evidence type="ECO:0000256" key="5">
    <source>
        <dbReference type="ARBA" id="ARBA00022840"/>
    </source>
</evidence>
<dbReference type="SUPFAM" id="SSF56112">
    <property type="entry name" value="Protein kinase-like (PK-like)"/>
    <property type="match status" value="1"/>
</dbReference>
<evidence type="ECO:0000256" key="2">
    <source>
        <dbReference type="ARBA" id="ARBA00022679"/>
    </source>
</evidence>
<dbReference type="AlphaFoldDB" id="A0ABC8QR58"/>
<evidence type="ECO:0000259" key="9">
    <source>
        <dbReference type="PROSITE" id="PS51745"/>
    </source>
</evidence>
<dbReference type="PANTHER" id="PTHR23257:SF824">
    <property type="entry name" value="PROTEIN KINASE DOMAIN-CONTAINING PROTEIN"/>
    <property type="match status" value="1"/>
</dbReference>
<dbReference type="Gene3D" id="1.10.510.10">
    <property type="entry name" value="Transferase(Phosphotransferase) domain 1"/>
    <property type="match status" value="1"/>
</dbReference>
<evidence type="ECO:0000256" key="3">
    <source>
        <dbReference type="ARBA" id="ARBA00022741"/>
    </source>
</evidence>
<name>A0ABC8QR58_9AQUA</name>
<evidence type="ECO:0000256" key="6">
    <source>
        <dbReference type="PROSITE-ProRule" id="PRU10141"/>
    </source>
</evidence>
<evidence type="ECO:0008006" key="12">
    <source>
        <dbReference type="Google" id="ProtNLM"/>
    </source>
</evidence>
<accession>A0ABC8QR58</accession>
<evidence type="ECO:0000256" key="1">
    <source>
        <dbReference type="ARBA" id="ARBA00022527"/>
    </source>
</evidence>
<dbReference type="GO" id="GO:0004674">
    <property type="term" value="F:protein serine/threonine kinase activity"/>
    <property type="evidence" value="ECO:0007669"/>
    <property type="project" value="UniProtKB-KW"/>
</dbReference>
<dbReference type="SMART" id="SM00220">
    <property type="entry name" value="S_TKc"/>
    <property type="match status" value="1"/>
</dbReference>
<keyword evidence="3 6" id="KW-0547">Nucleotide-binding</keyword>
<dbReference type="InterPro" id="IPR017441">
    <property type="entry name" value="Protein_kinase_ATP_BS"/>
</dbReference>
<dbReference type="Proteomes" id="UP001642360">
    <property type="component" value="Unassembled WGS sequence"/>
</dbReference>
<keyword evidence="5 6" id="KW-0067">ATP-binding</keyword>
<keyword evidence="11" id="KW-1185">Reference proteome</keyword>
<dbReference type="PROSITE" id="PS50011">
    <property type="entry name" value="PROTEIN_KINASE_DOM"/>
    <property type="match status" value="1"/>
</dbReference>
<feature type="compositionally biased region" description="Polar residues" evidence="7">
    <location>
        <begin position="739"/>
        <end position="754"/>
    </location>
</feature>
<dbReference type="PANTHER" id="PTHR23257">
    <property type="entry name" value="SERINE-THREONINE PROTEIN KINASE"/>
    <property type="match status" value="1"/>
</dbReference>
<sequence>MKEPSLSRRKRPKLKLVVSFNGTFHRRPPAGKLRYTGGETRIVSIDRTISFSRLESKIYELLLVNPQKDGTVSFHLKYQLTGTESSEGESHLVSITSDDDVRCMVDEYEKLVFHGKNTRLWVFVCNSSDNGYVDKLVNGDVTVDTVESEDLSNGIVGFVKNNGIEGDKRGACVKRVGEGLSGIKGFETKNLMTYLCGGDKVKKSSDDSLRKMVLKQQLLAKQSDRIRGFGSGFEQSEMEFCSDNKKYDGPLIDLTSGTEIPLSVETKSPSFGGDSYRVNTLDCKSSNTHLMESENFGTLISLPVSDSRPLNAMDGISLVESNGFKHGLSGQSRLLFGNGIGTSAGCLSQLVGAGPAGQYPKPSCYPNINSMINGFVGDYDLKSVEPAYLRNRNRENIMPWGVDCNIERNQFAAVSSSNQFVGSGYQIKFSYGNDRVWSGSNCGIRNHRFGLSDMRNQRIYPYPIKSHRNNLSELGSHRNARIDGRPWIGKFYPGLRSGSNISKQGQTMRSCYTTWGKIWPGFHQQKVEGVERTLSCGLKNQTCSFGNQENTREQSGLGVPQYGKENPKEYPLAYHNACISTCGQSLLPLNAAKNLLSCSRAVNTPIDLLTAPGSRNGEVPCQTLFENLPEMPMNGPTFCDIKGEAYLTGLQEAMNPCNLLHIPASNNGTESGCNSNGVHTQRSVAASLLDLSLHSLSLSSSKKVEPHVHSPPASSDVSEALLKPQSKALDLMDEEHLSSAPQAEKSSGVASDSSGHGAAKMERDNDPKVEVQQDPQSGLSIDEKDDVKKANGGIPSELTAVYTHLAARELQTIKNSDLEYIKELGSGAYGTVFYGKWKGSDVAIKRMKPSCFTEGAGEEDRLVADFWKEAHMLGQLHHPNIVALYGVVTDGPANNLATVAEYMVNGSLKQVLRRKDRTIDRRKRLIIAMDAAFGMEYLHEKRIVHFDLKSHNFLVNMKDPQRPVCKIGDLGLSKIKQRTLVSGGVRGTIPWMAPELLKSKDMVTEKVDVYSFGIAMWELLTGEEPYANMRSKEIIGGIIKGNLRPEIPRWCDPTWRSLMERCWSSDPDARPAFSEIAKELRAMAAAMNIK</sequence>
<dbReference type="InterPro" id="IPR001245">
    <property type="entry name" value="Ser-Thr/Tyr_kinase_cat_dom"/>
</dbReference>
<dbReference type="InterPro" id="IPR008271">
    <property type="entry name" value="Ser/Thr_kinase_AS"/>
</dbReference>
<dbReference type="Pfam" id="PF07714">
    <property type="entry name" value="PK_Tyr_Ser-Thr"/>
    <property type="match status" value="1"/>
</dbReference>
<keyword evidence="1" id="KW-0723">Serine/threonine-protein kinase</keyword>
<evidence type="ECO:0000256" key="4">
    <source>
        <dbReference type="ARBA" id="ARBA00022777"/>
    </source>
</evidence>
<proteinExistence type="predicted"/>
<evidence type="ECO:0000313" key="10">
    <source>
        <dbReference type="EMBL" id="CAK9133982.1"/>
    </source>
</evidence>
<feature type="region of interest" description="Disordered" evidence="7">
    <location>
        <begin position="735"/>
        <end position="792"/>
    </location>
</feature>
<feature type="compositionally biased region" description="Basic and acidic residues" evidence="7">
    <location>
        <begin position="759"/>
        <end position="771"/>
    </location>
</feature>
<dbReference type="Gene3D" id="3.30.200.20">
    <property type="entry name" value="Phosphorylase Kinase, domain 1"/>
    <property type="match status" value="1"/>
</dbReference>
<dbReference type="InterPro" id="IPR000270">
    <property type="entry name" value="PB1_dom"/>
</dbReference>
<evidence type="ECO:0000313" key="11">
    <source>
        <dbReference type="Proteomes" id="UP001642360"/>
    </source>
</evidence>
<dbReference type="InterPro" id="IPR000719">
    <property type="entry name" value="Prot_kinase_dom"/>
</dbReference>
<dbReference type="CDD" id="cd13999">
    <property type="entry name" value="STKc_MAP3K-like"/>
    <property type="match status" value="1"/>
</dbReference>
<keyword evidence="4" id="KW-0418">Kinase</keyword>
<dbReference type="InterPro" id="IPR011009">
    <property type="entry name" value="Kinase-like_dom_sf"/>
</dbReference>
<dbReference type="GO" id="GO:0005524">
    <property type="term" value="F:ATP binding"/>
    <property type="evidence" value="ECO:0007669"/>
    <property type="project" value="UniProtKB-UniRule"/>
</dbReference>
<dbReference type="SUPFAM" id="SSF54277">
    <property type="entry name" value="CAD &amp; PB1 domains"/>
    <property type="match status" value="1"/>
</dbReference>
<dbReference type="PROSITE" id="PS51745">
    <property type="entry name" value="PB1"/>
    <property type="match status" value="1"/>
</dbReference>
<dbReference type="EMBL" id="CAUOFW020000270">
    <property type="protein sequence ID" value="CAK9133982.1"/>
    <property type="molecule type" value="Genomic_DNA"/>
</dbReference>
<reference evidence="10 11" key="1">
    <citation type="submission" date="2024-02" db="EMBL/GenBank/DDBJ databases">
        <authorList>
            <person name="Vignale AGUSTIN F."/>
            <person name="Sosa J E."/>
            <person name="Modenutti C."/>
        </authorList>
    </citation>
    <scope>NUCLEOTIDE SEQUENCE [LARGE SCALE GENOMIC DNA]</scope>
</reference>
<dbReference type="PRINTS" id="PR00109">
    <property type="entry name" value="TYRKINASE"/>
</dbReference>
<gene>
    <name evidence="10" type="ORF">ILEXP_LOCUS913</name>
</gene>
<evidence type="ECO:0000259" key="8">
    <source>
        <dbReference type="PROSITE" id="PS50011"/>
    </source>
</evidence>
<keyword evidence="2" id="KW-0808">Transferase</keyword>
<feature type="region of interest" description="Disordered" evidence="7">
    <location>
        <begin position="700"/>
        <end position="720"/>
    </location>
</feature>
<dbReference type="PROSITE" id="PS00108">
    <property type="entry name" value="PROTEIN_KINASE_ST"/>
    <property type="match status" value="1"/>
</dbReference>
<feature type="binding site" evidence="6">
    <location>
        <position position="845"/>
    </location>
    <ligand>
        <name>ATP</name>
        <dbReference type="ChEBI" id="CHEBI:30616"/>
    </ligand>
</feature>